<protein>
    <recommendedName>
        <fullName evidence="2">NlpC/P60 domain-containing protein</fullName>
    </recommendedName>
</protein>
<organism evidence="1">
    <name type="scientific">uncultured Caudovirales phage</name>
    <dbReference type="NCBI Taxonomy" id="2100421"/>
    <lineage>
        <taxon>Viruses</taxon>
        <taxon>Duplodnaviria</taxon>
        <taxon>Heunggongvirae</taxon>
        <taxon>Uroviricota</taxon>
        <taxon>Caudoviricetes</taxon>
        <taxon>Peduoviridae</taxon>
        <taxon>Maltschvirus</taxon>
        <taxon>Maltschvirus maltsch</taxon>
    </lineage>
</organism>
<proteinExistence type="predicted"/>
<accession>A0A6J5KJS8</accession>
<reference evidence="1" key="1">
    <citation type="submission" date="2020-04" db="EMBL/GenBank/DDBJ databases">
        <authorList>
            <person name="Chiriac C."/>
            <person name="Salcher M."/>
            <person name="Ghai R."/>
            <person name="Kavagutti S V."/>
        </authorList>
    </citation>
    <scope>NUCLEOTIDE SEQUENCE</scope>
</reference>
<sequence>MHWSSRYIGQPYELGSADCARLLSRVRKEVFNLPVPDEIEVDRLESRLGRVGQMNDLVAVYGESTDCPKEGDAVLMVCAGRPSHIGVYCEVNNEKCVLHAMENAGMVVLHKIRELDKYFLKVEGYYKWK</sequence>
<name>A0A6J5KJS8_9CAUD</name>
<dbReference type="SUPFAM" id="SSF54001">
    <property type="entry name" value="Cysteine proteinases"/>
    <property type="match status" value="1"/>
</dbReference>
<dbReference type="EMBL" id="LR796145">
    <property type="protein sequence ID" value="CAB4121386.1"/>
    <property type="molecule type" value="Genomic_DNA"/>
</dbReference>
<dbReference type="Gene3D" id="3.90.1720.10">
    <property type="entry name" value="endopeptidase domain like (from Nostoc punctiforme)"/>
    <property type="match status" value="1"/>
</dbReference>
<evidence type="ECO:0008006" key="2">
    <source>
        <dbReference type="Google" id="ProtNLM"/>
    </source>
</evidence>
<evidence type="ECO:0000313" key="1">
    <source>
        <dbReference type="EMBL" id="CAB4121386.1"/>
    </source>
</evidence>
<gene>
    <name evidence="1" type="ORF">UFOVP13_55</name>
</gene>
<dbReference type="GO" id="GO:0001897">
    <property type="term" value="P:symbiont-mediated cytolysis of host cell"/>
    <property type="evidence" value="ECO:0007669"/>
    <property type="project" value="UniProtKB-ARBA"/>
</dbReference>
<dbReference type="InterPro" id="IPR038765">
    <property type="entry name" value="Papain-like_cys_pep_sf"/>
</dbReference>